<feature type="transmembrane region" description="Helical" evidence="2">
    <location>
        <begin position="193"/>
        <end position="213"/>
    </location>
</feature>
<comment type="caution">
    <text evidence="3">The sequence shown here is derived from an EMBL/GenBank/DDBJ whole genome shotgun (WGS) entry which is preliminary data.</text>
</comment>
<dbReference type="EMBL" id="CAMXCT010000874">
    <property type="protein sequence ID" value="CAI3984249.1"/>
    <property type="molecule type" value="Genomic_DNA"/>
</dbReference>
<reference evidence="4" key="2">
    <citation type="submission" date="2024-04" db="EMBL/GenBank/DDBJ databases">
        <authorList>
            <person name="Chen Y."/>
            <person name="Shah S."/>
            <person name="Dougan E. K."/>
            <person name="Thang M."/>
            <person name="Chan C."/>
        </authorList>
    </citation>
    <scope>NUCLEOTIDE SEQUENCE [LARGE SCALE GENOMIC DNA]</scope>
</reference>
<evidence type="ECO:0000313" key="4">
    <source>
        <dbReference type="EMBL" id="CAL1137624.1"/>
    </source>
</evidence>
<feature type="transmembrane region" description="Helical" evidence="2">
    <location>
        <begin position="51"/>
        <end position="70"/>
    </location>
</feature>
<evidence type="ECO:0000313" key="3">
    <source>
        <dbReference type="EMBL" id="CAI3984249.1"/>
    </source>
</evidence>
<dbReference type="EMBL" id="CAMXCT030000874">
    <property type="protein sequence ID" value="CAL4771561.1"/>
    <property type="molecule type" value="Genomic_DNA"/>
</dbReference>
<proteinExistence type="predicted"/>
<keyword evidence="2" id="KW-0472">Membrane</keyword>
<evidence type="ECO:0000256" key="2">
    <source>
        <dbReference type="SAM" id="Phobius"/>
    </source>
</evidence>
<name>A0A9P1C360_9DINO</name>
<evidence type="ECO:0000256" key="1">
    <source>
        <dbReference type="SAM" id="MobiDB-lite"/>
    </source>
</evidence>
<keyword evidence="2" id="KW-1133">Transmembrane helix</keyword>
<feature type="transmembrane region" description="Helical" evidence="2">
    <location>
        <begin position="76"/>
        <end position="95"/>
    </location>
</feature>
<gene>
    <name evidence="3" type="ORF">C1SCF055_LOCUS11796</name>
</gene>
<organism evidence="3">
    <name type="scientific">Cladocopium goreaui</name>
    <dbReference type="NCBI Taxonomy" id="2562237"/>
    <lineage>
        <taxon>Eukaryota</taxon>
        <taxon>Sar</taxon>
        <taxon>Alveolata</taxon>
        <taxon>Dinophyceae</taxon>
        <taxon>Suessiales</taxon>
        <taxon>Symbiodiniaceae</taxon>
        <taxon>Cladocopium</taxon>
    </lineage>
</organism>
<feature type="transmembrane region" description="Helical" evidence="2">
    <location>
        <begin position="107"/>
        <end position="126"/>
    </location>
</feature>
<dbReference type="OrthoDB" id="493171at2759"/>
<protein>
    <submittedName>
        <fullName evidence="3">Uncharacterized protein</fullName>
    </submittedName>
</protein>
<evidence type="ECO:0000313" key="5">
    <source>
        <dbReference type="Proteomes" id="UP001152797"/>
    </source>
</evidence>
<feature type="region of interest" description="Disordered" evidence="1">
    <location>
        <begin position="399"/>
        <end position="422"/>
    </location>
</feature>
<dbReference type="EMBL" id="CAMXCT020000874">
    <property type="protein sequence ID" value="CAL1137624.1"/>
    <property type="molecule type" value="Genomic_DNA"/>
</dbReference>
<feature type="transmembrane region" description="Helical" evidence="2">
    <location>
        <begin position="132"/>
        <end position="151"/>
    </location>
</feature>
<feature type="compositionally biased region" description="Polar residues" evidence="1">
    <location>
        <begin position="400"/>
        <end position="422"/>
    </location>
</feature>
<keyword evidence="2" id="KW-0812">Transmembrane</keyword>
<keyword evidence="5" id="KW-1185">Reference proteome</keyword>
<dbReference type="Proteomes" id="UP001152797">
    <property type="component" value="Unassembled WGS sequence"/>
</dbReference>
<sequence length="545" mass="60577">MSPKAWICQKVKARLASALLFGRRCGEAADEERKYIDEKILEEKTELARKIVFVLLYFGVGNLMNILYNILMERPLWLSSSGCWIVVIAVLLMLLAQVPGMLSTRTVDLWSAILQLIVLAFLSELATSAHETLMLGSGLFVTVCVPAAAFANRRNVLLFCQLSFLLHALVRAFRDFEEFQRATECNALNGAQTFVMAHLIFLPLALTVSMWAHQLMEHRVESRFRESKSQTQLSAASALLDLTCDAVFELDADLRLQKNSGSLAALLMRNRAGATLKGLKFTGLVVPSDVQRVTQILDTKSEHGSADAMAHVFRTHLMDSYDSKFCAEVFQVKFTLASGAKCHIVGLRDVTDVQPLAYHPEPRSEVRSEVPEALQLEIKPPTGTYELESLSEFSRHPLSRRSSICSSPPMTPQTTDGDNRSANSKDVFLEIDVENEMLKSATAPLTQLAGRRLSDLTFSPFALQICKRLCRDAAAIESSNQVLPDQIASFNDMPLLVVAPHMMEASGFMRVSRSDGGNFHAMICVRKRKMSMSPDPPRVRPVHSL</sequence>
<reference evidence="3" key="1">
    <citation type="submission" date="2022-10" db="EMBL/GenBank/DDBJ databases">
        <authorList>
            <person name="Chen Y."/>
            <person name="Dougan E. K."/>
            <person name="Chan C."/>
            <person name="Rhodes N."/>
            <person name="Thang M."/>
        </authorList>
    </citation>
    <scope>NUCLEOTIDE SEQUENCE</scope>
</reference>
<dbReference type="AlphaFoldDB" id="A0A9P1C360"/>
<accession>A0A9P1C360</accession>